<keyword evidence="1 2" id="KW-0238">DNA-binding</keyword>
<dbReference type="AlphaFoldDB" id="A0A368JUU1"/>
<dbReference type="InterPro" id="IPR050109">
    <property type="entry name" value="HTH-type_TetR-like_transc_reg"/>
</dbReference>
<dbReference type="GO" id="GO:0003677">
    <property type="term" value="F:DNA binding"/>
    <property type="evidence" value="ECO:0007669"/>
    <property type="project" value="UniProtKB-UniRule"/>
</dbReference>
<organism evidence="4 5">
    <name type="scientific">Larkinella punicea</name>
    <dbReference type="NCBI Taxonomy" id="2315727"/>
    <lineage>
        <taxon>Bacteria</taxon>
        <taxon>Pseudomonadati</taxon>
        <taxon>Bacteroidota</taxon>
        <taxon>Cytophagia</taxon>
        <taxon>Cytophagales</taxon>
        <taxon>Spirosomataceae</taxon>
        <taxon>Larkinella</taxon>
    </lineage>
</organism>
<dbReference type="Pfam" id="PF00440">
    <property type="entry name" value="TetR_N"/>
    <property type="match status" value="1"/>
</dbReference>
<feature type="domain" description="HTH tetR-type" evidence="3">
    <location>
        <begin position="6"/>
        <end position="66"/>
    </location>
</feature>
<dbReference type="SUPFAM" id="SSF48498">
    <property type="entry name" value="Tetracyclin repressor-like, C-terminal domain"/>
    <property type="match status" value="1"/>
</dbReference>
<evidence type="ECO:0000313" key="4">
    <source>
        <dbReference type="EMBL" id="RCR70434.1"/>
    </source>
</evidence>
<feature type="DNA-binding region" description="H-T-H motif" evidence="2">
    <location>
        <begin position="29"/>
        <end position="48"/>
    </location>
</feature>
<evidence type="ECO:0000256" key="2">
    <source>
        <dbReference type="PROSITE-ProRule" id="PRU00335"/>
    </source>
</evidence>
<evidence type="ECO:0000256" key="1">
    <source>
        <dbReference type="ARBA" id="ARBA00023125"/>
    </source>
</evidence>
<dbReference type="InterPro" id="IPR009057">
    <property type="entry name" value="Homeodomain-like_sf"/>
</dbReference>
<comment type="caution">
    <text evidence="4">The sequence shown here is derived from an EMBL/GenBank/DDBJ whole genome shotgun (WGS) entry which is preliminary data.</text>
</comment>
<dbReference type="Gene3D" id="1.10.357.10">
    <property type="entry name" value="Tetracycline Repressor, domain 2"/>
    <property type="match status" value="1"/>
</dbReference>
<dbReference type="SUPFAM" id="SSF46689">
    <property type="entry name" value="Homeodomain-like"/>
    <property type="match status" value="1"/>
</dbReference>
<dbReference type="PROSITE" id="PS50977">
    <property type="entry name" value="HTH_TETR_2"/>
    <property type="match status" value="1"/>
</dbReference>
<evidence type="ECO:0000313" key="5">
    <source>
        <dbReference type="Proteomes" id="UP000253383"/>
    </source>
</evidence>
<evidence type="ECO:0000259" key="3">
    <source>
        <dbReference type="PROSITE" id="PS50977"/>
    </source>
</evidence>
<dbReference type="RefSeq" id="WP_114405004.1">
    <property type="nucleotide sequence ID" value="NZ_QOWE01000004.1"/>
</dbReference>
<proteinExistence type="predicted"/>
<dbReference type="InterPro" id="IPR001647">
    <property type="entry name" value="HTH_TetR"/>
</dbReference>
<dbReference type="EMBL" id="QOWE01000004">
    <property type="protein sequence ID" value="RCR70434.1"/>
    <property type="molecule type" value="Genomic_DNA"/>
</dbReference>
<dbReference type="PANTHER" id="PTHR30055">
    <property type="entry name" value="HTH-TYPE TRANSCRIPTIONAL REGULATOR RUTR"/>
    <property type="match status" value="1"/>
</dbReference>
<dbReference type="Proteomes" id="UP000253383">
    <property type="component" value="Unassembled WGS sequence"/>
</dbReference>
<protein>
    <submittedName>
        <fullName evidence="4">TetR/AcrR family transcriptional regulator</fullName>
    </submittedName>
</protein>
<keyword evidence="5" id="KW-1185">Reference proteome</keyword>
<dbReference type="InterPro" id="IPR036271">
    <property type="entry name" value="Tet_transcr_reg_TetR-rel_C_sf"/>
</dbReference>
<name>A0A368JUU1_9BACT</name>
<dbReference type="OrthoDB" id="6430772at2"/>
<sequence>MRLRDETKERTIREKAIEMIVREGFDGLSMQKLAKAAGVSPATIYIYFQDREDLIRQIYFEESTRMSDITLNGFDPDMPFEEGLRVQWKNRITYCLQHPMRMHFMEQMRHSPFHEKFIRDANNPFIAAMGTFVKNAIRRNELVKLPVEVYWSIAFAPLYQLLKFHMSSQGMPETTHFVLDEALIDQTLELVLKALKP</sequence>
<gene>
    <name evidence="4" type="ORF">DUE52_05630</name>
</gene>
<reference evidence="4 5" key="1">
    <citation type="submission" date="2018-07" db="EMBL/GenBank/DDBJ databases">
        <title>Genome analysis of Larkinella rosea.</title>
        <authorList>
            <person name="Zhou Z."/>
            <person name="Wang G."/>
        </authorList>
    </citation>
    <scope>NUCLEOTIDE SEQUENCE [LARGE SCALE GENOMIC DNA]</scope>
    <source>
        <strain evidence="5">zzj9</strain>
    </source>
</reference>
<dbReference type="PRINTS" id="PR00455">
    <property type="entry name" value="HTHTETR"/>
</dbReference>
<accession>A0A368JUU1</accession>